<protein>
    <submittedName>
        <fullName evidence="1">Uncharacterized protein</fullName>
    </submittedName>
</protein>
<accession>A0A4Q2UQH2</accession>
<name>A0A4Q2UQH2_9BACT</name>
<gene>
    <name evidence="1" type="ORF">EQG79_03440</name>
</gene>
<organism evidence="1 2">
    <name type="scientific">Spirosoma sordidisoli</name>
    <dbReference type="NCBI Taxonomy" id="2502893"/>
    <lineage>
        <taxon>Bacteria</taxon>
        <taxon>Pseudomonadati</taxon>
        <taxon>Bacteroidota</taxon>
        <taxon>Cytophagia</taxon>
        <taxon>Cytophagales</taxon>
        <taxon>Cytophagaceae</taxon>
        <taxon>Spirosoma</taxon>
    </lineage>
</organism>
<dbReference type="AlphaFoldDB" id="A0A4Q2UQH2"/>
<proteinExistence type="predicted"/>
<comment type="caution">
    <text evidence="1">The sequence shown here is derived from an EMBL/GenBank/DDBJ whole genome shotgun (WGS) entry which is preliminary data.</text>
</comment>
<keyword evidence="2" id="KW-1185">Reference proteome</keyword>
<dbReference type="RefSeq" id="WP_077920291.1">
    <property type="nucleotide sequence ID" value="NZ_SBLB01000001.1"/>
</dbReference>
<dbReference type="Proteomes" id="UP000290407">
    <property type="component" value="Unassembled WGS sequence"/>
</dbReference>
<evidence type="ECO:0000313" key="2">
    <source>
        <dbReference type="Proteomes" id="UP000290407"/>
    </source>
</evidence>
<sequence>MHTYDETDFVLYALQEMKLGVRQQVGRHIYLENGFEVEVEARDLYRLSAEGFVISPFTDIGELCQFIQRNQEHGDD</sequence>
<evidence type="ECO:0000313" key="1">
    <source>
        <dbReference type="EMBL" id="RYC71212.1"/>
    </source>
</evidence>
<reference evidence="1 2" key="1">
    <citation type="submission" date="2019-01" db="EMBL/GenBank/DDBJ databases">
        <title>Spirosoma flava sp. nov., a propanil-degrading bacterium isolated from herbicide-contaminated soil.</title>
        <authorList>
            <person name="Zhang L."/>
            <person name="Jiang J.-D."/>
        </authorList>
    </citation>
    <scope>NUCLEOTIDE SEQUENCE [LARGE SCALE GENOMIC DNA]</scope>
    <source>
        <strain evidence="1 2">TY50</strain>
    </source>
</reference>
<dbReference type="EMBL" id="SBLB01000001">
    <property type="protein sequence ID" value="RYC71212.1"/>
    <property type="molecule type" value="Genomic_DNA"/>
</dbReference>